<name>A0ACB9X9Y6_CHAAC</name>
<accession>A0ACB9X9Y6</accession>
<evidence type="ECO:0000313" key="1">
    <source>
        <dbReference type="EMBL" id="KAI4822794.1"/>
    </source>
</evidence>
<dbReference type="EMBL" id="CM043792">
    <property type="protein sequence ID" value="KAI4822794.1"/>
    <property type="molecule type" value="Genomic_DNA"/>
</dbReference>
<comment type="caution">
    <text evidence="1">The sequence shown here is derived from an EMBL/GenBank/DDBJ whole genome shotgun (WGS) entry which is preliminary data.</text>
</comment>
<reference evidence="1" key="1">
    <citation type="submission" date="2022-05" db="EMBL/GenBank/DDBJ databases">
        <title>Chromosome-level genome of Chaenocephalus aceratus.</title>
        <authorList>
            <person name="Park H."/>
        </authorList>
    </citation>
    <scope>NUCLEOTIDE SEQUENCE</scope>
    <source>
        <strain evidence="1">KU_202001</strain>
    </source>
</reference>
<sequence length="181" mass="20745">VACKENPFDRKPGIPQSKTFQTLQSARAPAPGHGFPLIKRKVQTDQNASSADLQLEMSDLDKHLEDLEQRGVELERNLRDNKNEEDQMLMEWFSLNHERHVLVRRGTELFYLTKQQKLEESQADVSTRSGVSLTNQRVTGISRKEGLKELKKSKGKFKPAKIFKMLNHKAESNKDSVDKKS</sequence>
<proteinExistence type="predicted"/>
<feature type="non-terminal residue" evidence="1">
    <location>
        <position position="1"/>
    </location>
</feature>
<gene>
    <name evidence="1" type="ORF">KUCAC02_008322</name>
</gene>
<protein>
    <submittedName>
        <fullName evidence="1">Uncharacterized protein</fullName>
    </submittedName>
</protein>
<organism evidence="1 2">
    <name type="scientific">Chaenocephalus aceratus</name>
    <name type="common">Blackfin icefish</name>
    <name type="synonym">Chaenichthys aceratus</name>
    <dbReference type="NCBI Taxonomy" id="36190"/>
    <lineage>
        <taxon>Eukaryota</taxon>
        <taxon>Metazoa</taxon>
        <taxon>Chordata</taxon>
        <taxon>Craniata</taxon>
        <taxon>Vertebrata</taxon>
        <taxon>Euteleostomi</taxon>
        <taxon>Actinopterygii</taxon>
        <taxon>Neopterygii</taxon>
        <taxon>Teleostei</taxon>
        <taxon>Neoteleostei</taxon>
        <taxon>Acanthomorphata</taxon>
        <taxon>Eupercaria</taxon>
        <taxon>Perciformes</taxon>
        <taxon>Notothenioidei</taxon>
        <taxon>Channichthyidae</taxon>
        <taxon>Chaenocephalus</taxon>
    </lineage>
</organism>
<dbReference type="Proteomes" id="UP001057452">
    <property type="component" value="Chromosome 8"/>
</dbReference>
<keyword evidence="2" id="KW-1185">Reference proteome</keyword>
<evidence type="ECO:0000313" key="2">
    <source>
        <dbReference type="Proteomes" id="UP001057452"/>
    </source>
</evidence>